<protein>
    <submittedName>
        <fullName evidence="5">Heparinase II/III family protein</fullName>
    </submittedName>
</protein>
<proteinExistence type="predicted"/>
<name>A0A927CG52_9BACL</name>
<evidence type="ECO:0000259" key="4">
    <source>
        <dbReference type="Pfam" id="PF22888"/>
    </source>
</evidence>
<dbReference type="Gene3D" id="2.60.40.10">
    <property type="entry name" value="Immunoglobulins"/>
    <property type="match status" value="1"/>
</dbReference>
<dbReference type="RefSeq" id="WP_190930966.1">
    <property type="nucleotide sequence ID" value="NZ_JACXJA010000041.1"/>
</dbReference>
<gene>
    <name evidence="5" type="ORF">IDH45_25510</name>
</gene>
<dbReference type="InterPro" id="IPR008929">
    <property type="entry name" value="Chondroitin_lyas"/>
</dbReference>
<dbReference type="Gene3D" id="2.60.40.1080">
    <property type="match status" value="1"/>
</dbReference>
<dbReference type="Gene3D" id="2.70.98.70">
    <property type="match status" value="1"/>
</dbReference>
<organism evidence="5 6">
    <name type="scientific">Paenibacillus oceani</name>
    <dbReference type="NCBI Taxonomy" id="2772510"/>
    <lineage>
        <taxon>Bacteria</taxon>
        <taxon>Bacillati</taxon>
        <taxon>Bacillota</taxon>
        <taxon>Bacilli</taxon>
        <taxon>Bacillales</taxon>
        <taxon>Paenibacillaceae</taxon>
        <taxon>Paenibacillus</taxon>
    </lineage>
</organism>
<dbReference type="Pfam" id="PF07940">
    <property type="entry name" value="Hepar_II_III_C"/>
    <property type="match status" value="1"/>
</dbReference>
<dbReference type="InterPro" id="IPR054470">
    <property type="entry name" value="FIMAH_dom"/>
</dbReference>
<feature type="domain" description="Heparinase II/III-like C-terminal" evidence="3">
    <location>
        <begin position="845"/>
        <end position="971"/>
    </location>
</feature>
<accession>A0A927CG52</accession>
<keyword evidence="2" id="KW-0732">Signal</keyword>
<dbReference type="GO" id="GO:0030313">
    <property type="term" value="C:cell envelope"/>
    <property type="evidence" value="ECO:0007669"/>
    <property type="project" value="UniProtKB-SubCell"/>
</dbReference>
<sequence>MIFANRFRKPLFVAAVMLLVSSSFGGVLPGPSPALAADEDGSPSNVTVYDFQNLDFDGKSTTAPWNTRPSQPGWTLAHELPSKAPVVSFQSGYGVNIGTTQIGQFRSFTFDVSETGIYRISFKARNYSMGGIGELSIDDRVIGTRDFYSPSNAHLVESVRTLELAQGSHMFTLRVIGKNAAAPETYRLTASELILEKLDAPPVLSGVTLAIDNPDLYVGSVAQLSVDGTEPDGTAADIIGAQLNFASANPGVAAVNTATGKLTAVGQGGTTVSVSVATYGQTLTADLSVQVVPVTNAKTRSTIYTPAKVQAARDNIAQYDWAEKQKNAALAKADPFVALGPDFLWESVAPQSLPRSYAVNEQMGSPLSGKAIDSYGAYPYKYDPIREPWKIVDPTDGRKYPTNDFGVYYRSGLDEHGVFDRSLADGSLLYNTEHPDPNDPLHKWGVDDGLGWVDDQGNRYTFIAYYVHWALWGGNGTGLYRDALRSLGDAYLYTGEAKYARAGGALLDRIADIYPSLDISAYPPLTYINSHGGTRVGKSVGSIWETFVIKDLLYAYDALFPGLDDPGLINFLTAKSDQYELGPLKYSAAGIRKNIEDGIVKMVFPGVKNAHIRGNNGFHQRALALAAVVYDTLPETQMWIDFNFQSGGLISNPYRVTGGNMGATFVNDVDRDGSGNEAAPGYNRLWLDFYLETADILSGYDLYPAADLYANPKFRKMFHALYPLTLSERYTAQIGDTGNTGNPSMYLTKGQMIKAFQRYGDPIFAQIVYFLNNGSVAGIHGDIFDEEPEQVAAGIQQAIAQSGPLDLKSVNLTGYGFTALRDGRNEIGGADGKFGTLRDLWMYYGRTDWHGHRDTLNIGLHAFGLDIAPDLGYPEYAVSTDTHRTEWMNNTVSHNTVVVDRSKQKAQLVAQPRHFADAGQVKLIDVEAPDVYPQTDLYKRTTAMIRVDDANSYAVDFFRVQGGDDHVFSFHGGEGPVTVEGLNLVPQADASGDYVGSYAGPDVPFGMRPADDSVAGSNYMGPGFHYLLNVDCDNAPGSQFSVDWQVADTWKVLEQPADVHLRLTMIGELDDVAIADGIPPRNKPGNPESLSYMLAHRSGTDLDSLFTSVIEPYKDEWYIESIAPLEVKAGGQVITDGSVQAVRVALTNGRTDTVISALDPNVVYTVDGRIRFSGAFGVYSERDGQPVYAFSNEGSELGATGQLLITGETARVTGTVESFTEMLSVENELTVQMNLGSVDPSRLVGMTIIVDNDGERNAAYLIQGVEPLGTNRYKLDIGDTTLIRRYVDANDFSQGFVYDVAPGAGFVIPLSSTRADTTAPVIQVMVNGAALTAGQTFVDTDALVINATAVDDWSAVVETSMTVNGVTYTPGAVLDMTGRPGTHQIVVTATDAAGNTAMTAIEFIVTVTPQSLAQLLDGFKASGDLSLQTFIQLDVHLKLAVQFAANRVLRAQALQQMEQFVARVGQAAAHGWASSAAVDVLKADAAELSRVWAED</sequence>
<comment type="subcellular location">
    <subcellularLocation>
        <location evidence="1">Cell envelope</location>
    </subcellularLocation>
</comment>
<dbReference type="Pfam" id="PF22888">
    <property type="entry name" value="FIMAH"/>
    <property type="match status" value="1"/>
</dbReference>
<evidence type="ECO:0000259" key="3">
    <source>
        <dbReference type="Pfam" id="PF07940"/>
    </source>
</evidence>
<dbReference type="InterPro" id="IPR012480">
    <property type="entry name" value="Hepar_II_III_C"/>
</dbReference>
<evidence type="ECO:0000313" key="5">
    <source>
        <dbReference type="EMBL" id="MBD2865346.1"/>
    </source>
</evidence>
<dbReference type="SUPFAM" id="SSF48230">
    <property type="entry name" value="Chondroitin AC/alginate lyase"/>
    <property type="match status" value="1"/>
</dbReference>
<evidence type="ECO:0000256" key="1">
    <source>
        <dbReference type="ARBA" id="ARBA00004196"/>
    </source>
</evidence>
<comment type="caution">
    <text evidence="5">The sequence shown here is derived from an EMBL/GenBank/DDBJ whole genome shotgun (WGS) entry which is preliminary data.</text>
</comment>
<dbReference type="GO" id="GO:0016829">
    <property type="term" value="F:lyase activity"/>
    <property type="evidence" value="ECO:0007669"/>
    <property type="project" value="InterPro"/>
</dbReference>
<dbReference type="EMBL" id="JACXJA010000041">
    <property type="protein sequence ID" value="MBD2865346.1"/>
    <property type="molecule type" value="Genomic_DNA"/>
</dbReference>
<dbReference type="Gene3D" id="1.50.10.100">
    <property type="entry name" value="Chondroitin AC/alginate lyase"/>
    <property type="match status" value="1"/>
</dbReference>
<feature type="chain" id="PRO_5039148099" evidence="2">
    <location>
        <begin position="26"/>
        <end position="1495"/>
    </location>
</feature>
<evidence type="ECO:0000256" key="2">
    <source>
        <dbReference type="SAM" id="SignalP"/>
    </source>
</evidence>
<dbReference type="Gene3D" id="2.60.120.260">
    <property type="entry name" value="Galactose-binding domain-like"/>
    <property type="match status" value="1"/>
</dbReference>
<reference evidence="5" key="1">
    <citation type="submission" date="2020-09" db="EMBL/GenBank/DDBJ databases">
        <title>A novel bacterium of genus Paenibacillus, isolated from South China Sea.</title>
        <authorList>
            <person name="Huang H."/>
            <person name="Mo K."/>
            <person name="Hu Y."/>
        </authorList>
    </citation>
    <scope>NUCLEOTIDE SEQUENCE</scope>
    <source>
        <strain evidence="5">IB182363</strain>
    </source>
</reference>
<dbReference type="InterPro" id="IPR013783">
    <property type="entry name" value="Ig-like_fold"/>
</dbReference>
<feature type="domain" description="FIMAH" evidence="4">
    <location>
        <begin position="1411"/>
        <end position="1488"/>
    </location>
</feature>
<feature type="signal peptide" evidence="2">
    <location>
        <begin position="1"/>
        <end position="25"/>
    </location>
</feature>
<keyword evidence="6" id="KW-1185">Reference proteome</keyword>
<dbReference type="Proteomes" id="UP000639396">
    <property type="component" value="Unassembled WGS sequence"/>
</dbReference>
<evidence type="ECO:0000313" key="6">
    <source>
        <dbReference type="Proteomes" id="UP000639396"/>
    </source>
</evidence>